<evidence type="ECO:0000313" key="2">
    <source>
        <dbReference type="Proteomes" id="UP001054837"/>
    </source>
</evidence>
<keyword evidence="2" id="KW-1185">Reference proteome</keyword>
<dbReference type="EMBL" id="BPLQ01006959">
    <property type="protein sequence ID" value="GIY26618.1"/>
    <property type="molecule type" value="Genomic_DNA"/>
</dbReference>
<evidence type="ECO:0000313" key="1">
    <source>
        <dbReference type="EMBL" id="GIY26618.1"/>
    </source>
</evidence>
<sequence length="119" mass="13332">MDTNRKPTSVVTRRHILTTPSCVLYVTPRTPFSSKRGGVGHISCWQGVRLRVDSFIIWGSLGSVVSLRMFPETPEPEFPSLLMGRMSCPDFSGMVSSESWSRECVNGLIAPFNGPKWLW</sequence>
<gene>
    <name evidence="1" type="ORF">CDAR_593551</name>
</gene>
<protein>
    <submittedName>
        <fullName evidence="1">Uncharacterized protein</fullName>
    </submittedName>
</protein>
<comment type="caution">
    <text evidence="1">The sequence shown here is derived from an EMBL/GenBank/DDBJ whole genome shotgun (WGS) entry which is preliminary data.</text>
</comment>
<reference evidence="1 2" key="1">
    <citation type="submission" date="2021-06" db="EMBL/GenBank/DDBJ databases">
        <title>Caerostris darwini draft genome.</title>
        <authorList>
            <person name="Kono N."/>
            <person name="Arakawa K."/>
        </authorList>
    </citation>
    <scope>NUCLEOTIDE SEQUENCE [LARGE SCALE GENOMIC DNA]</scope>
</reference>
<organism evidence="1 2">
    <name type="scientific">Caerostris darwini</name>
    <dbReference type="NCBI Taxonomy" id="1538125"/>
    <lineage>
        <taxon>Eukaryota</taxon>
        <taxon>Metazoa</taxon>
        <taxon>Ecdysozoa</taxon>
        <taxon>Arthropoda</taxon>
        <taxon>Chelicerata</taxon>
        <taxon>Arachnida</taxon>
        <taxon>Araneae</taxon>
        <taxon>Araneomorphae</taxon>
        <taxon>Entelegynae</taxon>
        <taxon>Araneoidea</taxon>
        <taxon>Araneidae</taxon>
        <taxon>Caerostris</taxon>
    </lineage>
</organism>
<name>A0AAV4RWB4_9ARAC</name>
<accession>A0AAV4RWB4</accession>
<dbReference type="AlphaFoldDB" id="A0AAV4RWB4"/>
<proteinExistence type="predicted"/>
<dbReference type="Proteomes" id="UP001054837">
    <property type="component" value="Unassembled WGS sequence"/>
</dbReference>